<evidence type="ECO:0000313" key="3">
    <source>
        <dbReference type="EMBL" id="GAN09540.1"/>
    </source>
</evidence>
<dbReference type="SUPFAM" id="SSF88713">
    <property type="entry name" value="Glycoside hydrolase/deacetylase"/>
    <property type="match status" value="1"/>
</dbReference>
<dbReference type="EMBL" id="DF836562">
    <property type="protein sequence ID" value="GAN09540.1"/>
    <property type="molecule type" value="Genomic_DNA"/>
</dbReference>
<evidence type="ECO:0000313" key="4">
    <source>
        <dbReference type="Proteomes" id="UP000053815"/>
    </source>
</evidence>
<dbReference type="AlphaFoldDB" id="A0A0C9LX26"/>
<dbReference type="GO" id="GO:0004099">
    <property type="term" value="F:chitin deacetylase activity"/>
    <property type="evidence" value="ECO:0007669"/>
    <property type="project" value="TreeGrafter"/>
</dbReference>
<name>A0A0C9LX26_9FUNG</name>
<keyword evidence="1" id="KW-0732">Signal</keyword>
<sequence>MKFHILTAITSAIAVTRCVFAAPTQTTSEAATSTKTYLPQVSPIFPSMAPATDVVTSYNAGPYNMSVALPTYQLSGYPEVWQVPNVTHPEIVAAVKQINWDLVPKAPVRYQNPKTGLFEPDTDGPTDPYCWWSDTNCLHPKIDLPADYYKCNQPDMWGLSYDDGPFNRYTGKYASLENPYAEPALYNFLAEHNNQKANLMYIGSNVVSYPAAAKRGFNDGHYLCVHTWSHPPMTTMTNDEAVAEFYWTLKAIKETTGVTPMCWRPPQGDVDDRIRAIAWQMGLHTVMWNWDSEDWDMPAPGGGDLSPSVVNSYFEGWVADAEAHNLTVGHIVLEHELNSQTVGMTEKWLPTLQKVFNVIPALACNNVSQPYWEKQFVYPLVNQPAKNGTLKY</sequence>
<dbReference type="GO" id="GO:0009272">
    <property type="term" value="P:fungal-type cell wall biogenesis"/>
    <property type="evidence" value="ECO:0007669"/>
    <property type="project" value="UniProtKB-ARBA"/>
</dbReference>
<accession>A0A0C9LX26</accession>
<evidence type="ECO:0000256" key="1">
    <source>
        <dbReference type="SAM" id="SignalP"/>
    </source>
</evidence>
<evidence type="ECO:0000259" key="2">
    <source>
        <dbReference type="PROSITE" id="PS51677"/>
    </source>
</evidence>
<dbReference type="Proteomes" id="UP000053815">
    <property type="component" value="Unassembled WGS sequence"/>
</dbReference>
<gene>
    <name evidence="3" type="ORF">MAM1_0273c09070</name>
</gene>
<keyword evidence="4" id="KW-1185">Reference proteome</keyword>
<dbReference type="Gene3D" id="3.20.20.370">
    <property type="entry name" value="Glycoside hydrolase/deacetylase"/>
    <property type="match status" value="1"/>
</dbReference>
<feature type="signal peptide" evidence="1">
    <location>
        <begin position="1"/>
        <end position="21"/>
    </location>
</feature>
<dbReference type="GO" id="GO:0016020">
    <property type="term" value="C:membrane"/>
    <property type="evidence" value="ECO:0007669"/>
    <property type="project" value="TreeGrafter"/>
</dbReference>
<organism evidence="3">
    <name type="scientific">Mucor ambiguus</name>
    <dbReference type="NCBI Taxonomy" id="91626"/>
    <lineage>
        <taxon>Eukaryota</taxon>
        <taxon>Fungi</taxon>
        <taxon>Fungi incertae sedis</taxon>
        <taxon>Mucoromycota</taxon>
        <taxon>Mucoromycotina</taxon>
        <taxon>Mucoromycetes</taxon>
        <taxon>Mucorales</taxon>
        <taxon>Mucorineae</taxon>
        <taxon>Mucoraceae</taxon>
        <taxon>Mucor</taxon>
    </lineage>
</organism>
<dbReference type="PROSITE" id="PS51677">
    <property type="entry name" value="NODB"/>
    <property type="match status" value="1"/>
</dbReference>
<dbReference type="PANTHER" id="PTHR10587:SF98">
    <property type="entry name" value="CHITIN DEACETYLASE"/>
    <property type="match status" value="1"/>
</dbReference>
<dbReference type="InterPro" id="IPR050248">
    <property type="entry name" value="Polysacc_deacetylase_ArnD"/>
</dbReference>
<feature type="chain" id="PRO_5002214718" evidence="1">
    <location>
        <begin position="22"/>
        <end position="392"/>
    </location>
</feature>
<dbReference type="InterPro" id="IPR002509">
    <property type="entry name" value="NODB_dom"/>
</dbReference>
<reference evidence="3" key="1">
    <citation type="submission" date="2014-09" db="EMBL/GenBank/DDBJ databases">
        <title>Draft genome sequence of an oleaginous Mucoromycotina fungus Mucor ambiguus NBRC6742.</title>
        <authorList>
            <person name="Takeda I."/>
            <person name="Yamane N."/>
            <person name="Morita T."/>
            <person name="Tamano K."/>
            <person name="Machida M."/>
            <person name="Baker S."/>
            <person name="Koike H."/>
        </authorList>
    </citation>
    <scope>NUCLEOTIDE SEQUENCE</scope>
    <source>
        <strain evidence="3">NBRC 6742</strain>
    </source>
</reference>
<protein>
    <submittedName>
        <fullName evidence="3">Family 4 carbohydrate esterase</fullName>
    </submittedName>
</protein>
<dbReference type="GO" id="GO:0005975">
    <property type="term" value="P:carbohydrate metabolic process"/>
    <property type="evidence" value="ECO:0007669"/>
    <property type="project" value="InterPro"/>
</dbReference>
<dbReference type="OrthoDB" id="407355at2759"/>
<dbReference type="PANTHER" id="PTHR10587">
    <property type="entry name" value="GLYCOSYL TRANSFERASE-RELATED"/>
    <property type="match status" value="1"/>
</dbReference>
<dbReference type="InterPro" id="IPR011330">
    <property type="entry name" value="Glyco_hydro/deAcase_b/a-brl"/>
</dbReference>
<feature type="domain" description="NodB homology" evidence="2">
    <location>
        <begin position="155"/>
        <end position="361"/>
    </location>
</feature>
<proteinExistence type="predicted"/>
<dbReference type="Pfam" id="PF01522">
    <property type="entry name" value="Polysacc_deac_1"/>
    <property type="match status" value="1"/>
</dbReference>